<keyword evidence="2" id="KW-1185">Reference proteome</keyword>
<reference evidence="1 2" key="1">
    <citation type="journal article" date="2014" name="Nat. Commun.">
        <title>Multiple recent horizontal transfers of a large genomic region in cheese making fungi.</title>
        <authorList>
            <person name="Cheeseman K."/>
            <person name="Ropars J."/>
            <person name="Renault P."/>
            <person name="Dupont J."/>
            <person name="Gouzy J."/>
            <person name="Branca A."/>
            <person name="Abraham A.L."/>
            <person name="Ceppi M."/>
            <person name="Conseiller E."/>
            <person name="Debuchy R."/>
            <person name="Malagnac F."/>
            <person name="Goarin A."/>
            <person name="Silar P."/>
            <person name="Lacoste S."/>
            <person name="Sallet E."/>
            <person name="Bensimon A."/>
            <person name="Giraud T."/>
            <person name="Brygoo Y."/>
        </authorList>
    </citation>
    <scope>NUCLEOTIDE SEQUENCE [LARGE SCALE GENOMIC DNA]</scope>
    <source>
        <strain evidence="2">FM 013</strain>
    </source>
</reference>
<accession>A0A0G4NSI1</accession>
<dbReference type="Proteomes" id="UP000053732">
    <property type="component" value="Unassembled WGS sequence"/>
</dbReference>
<organism evidence="1 2">
    <name type="scientific">Penicillium camemberti (strain FM 013)</name>
    <dbReference type="NCBI Taxonomy" id="1429867"/>
    <lineage>
        <taxon>Eukaryota</taxon>
        <taxon>Fungi</taxon>
        <taxon>Dikarya</taxon>
        <taxon>Ascomycota</taxon>
        <taxon>Pezizomycotina</taxon>
        <taxon>Eurotiomycetes</taxon>
        <taxon>Eurotiomycetidae</taxon>
        <taxon>Eurotiales</taxon>
        <taxon>Aspergillaceae</taxon>
        <taxon>Penicillium</taxon>
    </lineage>
</organism>
<sequence>MEYPCALVRDRYQAPLFFSWHYLPYPALSSRALQSSEILFGKTMR</sequence>
<protein>
    <submittedName>
        <fullName evidence="1">Str. FM013</fullName>
    </submittedName>
</protein>
<evidence type="ECO:0000313" key="2">
    <source>
        <dbReference type="Proteomes" id="UP000053732"/>
    </source>
</evidence>
<dbReference type="AlphaFoldDB" id="A0A0G4NSI1"/>
<gene>
    <name evidence="1" type="ORF">PCAMFM013_S001g000010</name>
</gene>
<name>A0A0G4NSI1_PENC3</name>
<proteinExistence type="predicted"/>
<dbReference type="EMBL" id="HG793134">
    <property type="protein sequence ID" value="CRL17050.1"/>
    <property type="molecule type" value="Genomic_DNA"/>
</dbReference>
<evidence type="ECO:0000313" key="1">
    <source>
        <dbReference type="EMBL" id="CRL17050.1"/>
    </source>
</evidence>